<dbReference type="InterPro" id="IPR005814">
    <property type="entry name" value="Aminotrans_3"/>
</dbReference>
<dbReference type="InterPro" id="IPR049704">
    <property type="entry name" value="Aminotrans_3_PPA_site"/>
</dbReference>
<evidence type="ECO:0000313" key="5">
    <source>
        <dbReference type="EMBL" id="BAS27291.1"/>
    </source>
</evidence>
<comment type="similarity">
    <text evidence="3">Belongs to the class-III pyridoxal-phosphate-dependent aminotransferase family.</text>
</comment>
<dbReference type="Gene3D" id="3.40.640.10">
    <property type="entry name" value="Type I PLP-dependent aspartate aminotransferase-like (Major domain)"/>
    <property type="match status" value="1"/>
</dbReference>
<dbReference type="STRING" id="1555112.LIP_1442"/>
<dbReference type="PANTHER" id="PTHR43713">
    <property type="entry name" value="GLUTAMATE-1-SEMIALDEHYDE 2,1-AMINOMUTASE"/>
    <property type="match status" value="1"/>
</dbReference>
<evidence type="ECO:0000256" key="2">
    <source>
        <dbReference type="ARBA" id="ARBA00022898"/>
    </source>
</evidence>
<feature type="region of interest" description="Disordered" evidence="4">
    <location>
        <begin position="88"/>
        <end position="128"/>
    </location>
</feature>
<gene>
    <name evidence="5" type="ORF">LIP_1442</name>
</gene>
<dbReference type="PROSITE" id="PS00600">
    <property type="entry name" value="AA_TRANSFER_CLASS_3"/>
    <property type="match status" value="1"/>
</dbReference>
<accession>A0A0K2SJK3</accession>
<dbReference type="PANTHER" id="PTHR43713:SF3">
    <property type="entry name" value="GLUTAMATE-1-SEMIALDEHYDE 2,1-AMINOMUTASE 1, CHLOROPLASTIC-RELATED"/>
    <property type="match status" value="1"/>
</dbReference>
<dbReference type="Pfam" id="PF00202">
    <property type="entry name" value="Aminotran_3"/>
    <property type="match status" value="1"/>
</dbReference>
<sequence>MLLGFNHPKVVEAVERQLARGPFYGAEHPLALEWAERIQRMVPSAERVRFTVTGSEATELAVRLARAATGKPLVVKFSGHFHGWHEPLSRGIAPGEAAETGNGRARPKAGADGAAPAGPGGEAPATRLVPPDRLDQVEELLATGQVAAVILEPGGGAWGAIPVNVEWLQSLRDLTRKHGSVLIFDEVMTGFRLAPGGAQERYGVLPDLTCLAKIVSGGMPGAAVAGRADILEHLAFGDEAWNRTRKVPHFGTFNATPLAAAAGIATLDEIASGRVLPYVDRLAGKLLQALNERLRARGVRGYAYGQASIFHVALGVDPPEGDQPTARQWQALLEAAKGASTQWLRKAMLLEGVDLMRTGGFLSAAHGDDEVEETVLAFDRALERLRKLEPAWVG</sequence>
<feature type="compositionally biased region" description="Low complexity" evidence="4">
    <location>
        <begin position="108"/>
        <end position="125"/>
    </location>
</feature>
<dbReference type="GO" id="GO:0008483">
    <property type="term" value="F:transaminase activity"/>
    <property type="evidence" value="ECO:0007669"/>
    <property type="project" value="InterPro"/>
</dbReference>
<reference evidence="6" key="1">
    <citation type="submission" date="2015-07" db="EMBL/GenBank/DDBJ databases">
        <title>Complete genome sequence and phylogenetic analysis of Limnochorda pilosa.</title>
        <authorList>
            <person name="Watanabe M."/>
            <person name="Kojima H."/>
            <person name="Fukui M."/>
        </authorList>
    </citation>
    <scope>NUCLEOTIDE SEQUENCE [LARGE SCALE GENOMIC DNA]</scope>
    <source>
        <strain evidence="6">HC45</strain>
    </source>
</reference>
<evidence type="ECO:0000256" key="4">
    <source>
        <dbReference type="SAM" id="MobiDB-lite"/>
    </source>
</evidence>
<dbReference type="Proteomes" id="UP000065807">
    <property type="component" value="Chromosome"/>
</dbReference>
<dbReference type="KEGG" id="lpil:LIP_1442"/>
<dbReference type="InterPro" id="IPR015422">
    <property type="entry name" value="PyrdxlP-dep_Trfase_small"/>
</dbReference>
<dbReference type="InterPro" id="IPR015421">
    <property type="entry name" value="PyrdxlP-dep_Trfase_major"/>
</dbReference>
<dbReference type="AlphaFoldDB" id="A0A0K2SJK3"/>
<proteinExistence type="inferred from homology"/>
<dbReference type="InterPro" id="IPR015424">
    <property type="entry name" value="PyrdxlP-dep_Trfase"/>
</dbReference>
<evidence type="ECO:0000313" key="6">
    <source>
        <dbReference type="Proteomes" id="UP000065807"/>
    </source>
</evidence>
<comment type="cofactor">
    <cofactor evidence="1">
        <name>pyridoxal 5'-phosphate</name>
        <dbReference type="ChEBI" id="CHEBI:597326"/>
    </cofactor>
</comment>
<organism evidence="5 6">
    <name type="scientific">Limnochorda pilosa</name>
    <dbReference type="NCBI Taxonomy" id="1555112"/>
    <lineage>
        <taxon>Bacteria</taxon>
        <taxon>Bacillati</taxon>
        <taxon>Bacillota</taxon>
        <taxon>Limnochordia</taxon>
        <taxon>Limnochordales</taxon>
        <taxon>Limnochordaceae</taxon>
        <taxon>Limnochorda</taxon>
    </lineage>
</organism>
<keyword evidence="2 3" id="KW-0663">Pyridoxal phosphate</keyword>
<name>A0A0K2SJK3_LIMPI</name>
<dbReference type="SUPFAM" id="SSF53383">
    <property type="entry name" value="PLP-dependent transferases"/>
    <property type="match status" value="1"/>
</dbReference>
<evidence type="ECO:0000256" key="3">
    <source>
        <dbReference type="RuleBase" id="RU003560"/>
    </source>
</evidence>
<keyword evidence="6" id="KW-1185">Reference proteome</keyword>
<dbReference type="GO" id="GO:0030170">
    <property type="term" value="F:pyridoxal phosphate binding"/>
    <property type="evidence" value="ECO:0007669"/>
    <property type="project" value="InterPro"/>
</dbReference>
<reference evidence="6" key="2">
    <citation type="journal article" date="2016" name="Int. J. Syst. Evol. Microbiol.">
        <title>Complete genome sequence and cell structure of Limnochorda pilosa, a Gram-negative spore-former within the phylum Firmicutes.</title>
        <authorList>
            <person name="Watanabe M."/>
            <person name="Kojima H."/>
            <person name="Fukui M."/>
        </authorList>
    </citation>
    <scope>NUCLEOTIDE SEQUENCE [LARGE SCALE GENOMIC DNA]</scope>
    <source>
        <strain evidence="6">HC45</strain>
    </source>
</reference>
<dbReference type="EMBL" id="AP014924">
    <property type="protein sequence ID" value="BAS27291.1"/>
    <property type="molecule type" value="Genomic_DNA"/>
</dbReference>
<protein>
    <submittedName>
        <fullName evidence="5">Glutamate-1-semialdehyde 2,1-aminomutase</fullName>
    </submittedName>
</protein>
<dbReference type="PATRIC" id="fig|1555112.3.peg.1478"/>
<dbReference type="Gene3D" id="3.90.1150.10">
    <property type="entry name" value="Aspartate Aminotransferase, domain 1"/>
    <property type="match status" value="1"/>
</dbReference>
<evidence type="ECO:0000256" key="1">
    <source>
        <dbReference type="ARBA" id="ARBA00001933"/>
    </source>
</evidence>